<feature type="compositionally biased region" description="Polar residues" evidence="7">
    <location>
        <begin position="29"/>
        <end position="50"/>
    </location>
</feature>
<dbReference type="Proteomes" id="UP001497497">
    <property type="component" value="Unassembled WGS sequence"/>
</dbReference>
<dbReference type="InterPro" id="IPR015943">
    <property type="entry name" value="WD40/YVTN_repeat-like_dom_sf"/>
</dbReference>
<feature type="region of interest" description="Disordered" evidence="7">
    <location>
        <begin position="640"/>
        <end position="821"/>
    </location>
</feature>
<dbReference type="SUPFAM" id="SSF50978">
    <property type="entry name" value="WD40 repeat-like"/>
    <property type="match status" value="1"/>
</dbReference>
<evidence type="ECO:0000256" key="7">
    <source>
        <dbReference type="SAM" id="MobiDB-lite"/>
    </source>
</evidence>
<evidence type="ECO:0000256" key="3">
    <source>
        <dbReference type="ARBA" id="ARBA00022490"/>
    </source>
</evidence>
<feature type="region of interest" description="Disordered" evidence="7">
    <location>
        <begin position="600"/>
        <end position="619"/>
    </location>
</feature>
<dbReference type="GO" id="GO:0031087">
    <property type="term" value="P:deadenylation-independent decapping of nuclear-transcribed mRNA"/>
    <property type="evidence" value="ECO:0007669"/>
    <property type="project" value="InterPro"/>
</dbReference>
<evidence type="ECO:0008006" key="12">
    <source>
        <dbReference type="Google" id="ProtNLM"/>
    </source>
</evidence>
<dbReference type="EMBL" id="CAXITT010000338">
    <property type="protein sequence ID" value="CAL1539397.1"/>
    <property type="molecule type" value="Genomic_DNA"/>
</dbReference>
<evidence type="ECO:0000256" key="1">
    <source>
        <dbReference type="ARBA" id="ARBA00004201"/>
    </source>
</evidence>
<gene>
    <name evidence="10" type="ORF">GSLYS_00013210001</name>
</gene>
<dbReference type="InterPro" id="IPR049404">
    <property type="entry name" value="EDC4_C"/>
</dbReference>
<feature type="region of interest" description="Disordered" evidence="7">
    <location>
        <begin position="834"/>
        <end position="891"/>
    </location>
</feature>
<dbReference type="InterPro" id="IPR036322">
    <property type="entry name" value="WD40_repeat_dom_sf"/>
</dbReference>
<dbReference type="Gene3D" id="6.10.140.270">
    <property type="match status" value="1"/>
</dbReference>
<keyword evidence="3" id="KW-0963">Cytoplasm</keyword>
<feature type="domain" description="Enhancer of mRNA-decapping protein 4 WD40 repeat region" evidence="8">
    <location>
        <begin position="112"/>
        <end position="443"/>
    </location>
</feature>
<dbReference type="Pfam" id="PF21289">
    <property type="entry name" value="EDC4_C"/>
    <property type="match status" value="1"/>
</dbReference>
<dbReference type="InterPro" id="IPR044938">
    <property type="entry name" value="EDC4_C_sf"/>
</dbReference>
<evidence type="ECO:0000313" key="11">
    <source>
        <dbReference type="Proteomes" id="UP001497497"/>
    </source>
</evidence>
<organism evidence="10 11">
    <name type="scientific">Lymnaea stagnalis</name>
    <name type="common">Great pond snail</name>
    <name type="synonym">Helix stagnalis</name>
    <dbReference type="NCBI Taxonomy" id="6523"/>
    <lineage>
        <taxon>Eukaryota</taxon>
        <taxon>Metazoa</taxon>
        <taxon>Spiralia</taxon>
        <taxon>Lophotrochozoa</taxon>
        <taxon>Mollusca</taxon>
        <taxon>Gastropoda</taxon>
        <taxon>Heterobranchia</taxon>
        <taxon>Euthyneura</taxon>
        <taxon>Panpulmonata</taxon>
        <taxon>Hygrophila</taxon>
        <taxon>Lymnaeoidea</taxon>
        <taxon>Lymnaeidae</taxon>
        <taxon>Lymnaea</taxon>
    </lineage>
</organism>
<evidence type="ECO:0000313" key="10">
    <source>
        <dbReference type="EMBL" id="CAL1539397.1"/>
    </source>
</evidence>
<dbReference type="InterPro" id="IPR045152">
    <property type="entry name" value="EDC4-like"/>
</dbReference>
<proteinExistence type="inferred from homology"/>
<dbReference type="InterPro" id="IPR032401">
    <property type="entry name" value="EDC4_WD40"/>
</dbReference>
<dbReference type="GO" id="GO:0000932">
    <property type="term" value="C:P-body"/>
    <property type="evidence" value="ECO:0007669"/>
    <property type="project" value="UniProtKB-SubCell"/>
</dbReference>
<keyword evidence="4" id="KW-0853">WD repeat</keyword>
<name>A0AAV2HYV2_LYMST</name>
<evidence type="ECO:0000259" key="9">
    <source>
        <dbReference type="Pfam" id="PF21289"/>
    </source>
</evidence>
<dbReference type="Pfam" id="PF16529">
    <property type="entry name" value="Ge1_WD40"/>
    <property type="match status" value="1"/>
</dbReference>
<feature type="compositionally biased region" description="Acidic residues" evidence="7">
    <location>
        <begin position="838"/>
        <end position="860"/>
    </location>
</feature>
<keyword evidence="11" id="KW-1185">Reference proteome</keyword>
<evidence type="ECO:0000256" key="6">
    <source>
        <dbReference type="ARBA" id="ARBA00023054"/>
    </source>
</evidence>
<feature type="compositionally biased region" description="Polar residues" evidence="7">
    <location>
        <begin position="642"/>
        <end position="687"/>
    </location>
</feature>
<keyword evidence="6" id="KW-0175">Coiled coil</keyword>
<evidence type="ECO:0000256" key="5">
    <source>
        <dbReference type="ARBA" id="ARBA00022737"/>
    </source>
</evidence>
<evidence type="ECO:0000256" key="2">
    <source>
        <dbReference type="ARBA" id="ARBA00009639"/>
    </source>
</evidence>
<dbReference type="Gene3D" id="2.130.10.10">
    <property type="entry name" value="YVTN repeat-like/Quinoprotein amine dehydrogenase"/>
    <property type="match status" value="1"/>
</dbReference>
<reference evidence="10 11" key="1">
    <citation type="submission" date="2024-04" db="EMBL/GenBank/DDBJ databases">
        <authorList>
            <consortium name="Genoscope - CEA"/>
            <person name="William W."/>
        </authorList>
    </citation>
    <scope>NUCLEOTIDE SEQUENCE [LARGE SCALE GENOMIC DNA]</scope>
</reference>
<dbReference type="Gene3D" id="1.10.220.100">
    <property type="entry name" value="conserved c-terminal region of ge- 1"/>
    <property type="match status" value="1"/>
</dbReference>
<feature type="compositionally biased region" description="Polar residues" evidence="7">
    <location>
        <begin position="706"/>
        <end position="733"/>
    </location>
</feature>
<dbReference type="PANTHER" id="PTHR15598:SF5">
    <property type="entry name" value="ENHANCER OF MRNA-DECAPPING PROTEIN 4"/>
    <property type="match status" value="1"/>
</dbReference>
<evidence type="ECO:0000256" key="4">
    <source>
        <dbReference type="ARBA" id="ARBA00022574"/>
    </source>
</evidence>
<keyword evidence="5" id="KW-0677">Repeat</keyword>
<dbReference type="PANTHER" id="PTHR15598">
    <property type="entry name" value="ENHANCER OF MRNA-DECAPPING PROTEIN 4"/>
    <property type="match status" value="1"/>
</dbReference>
<feature type="domain" description="Enhancer of mRNA-decapping protein 4 C-terminal" evidence="9">
    <location>
        <begin position="1242"/>
        <end position="1362"/>
    </location>
</feature>
<sequence>MDSDDGGSTIGTASTDTSMFLRELQALTTDGNTGPLSARQSVESNPTDVNVSGDAGESQTLTQAMKTIVGSRRGQIINLADNVDENSVSVYSPDVQIFVAPSSNSYVETSSGSNKVKITPVVNHVWESRYYYGNLVAVHRDSVFVAYVLRGKTGGNVRVISRKTAHRVLLKSFTGAVMDIAFALSDDVYLAAADEGGSLFVYSLVMAGDNISSNLILHIEKETYDIESSFRSMTRVIWCPYMPEDDADTEGVDPAKMLVFLHGTQAEVWNVDLVSSQYGCGPVSSKTVSSGVMCVEPYEPMMPVANAAFAPDGSAIAVAYQSGIVKFFLVDLEKENTETECMYDWNPHDGEPVTSLFFLDDHKHPVSDLQLWKFALTGARHNTEIKLWSCETWACVQTLKFSPSIDQPKQQLQLKSEIDLTSKYLALSDINSGVLYMLQIYQDYSSSTSHVSSLSQFSLAHPCLSFAIFEAGVKKFRHSANDSHLDEITTGELDENHDEDEFPEGRNGYQAEGKVTSGVQIKMYSVHSKSLQELLIRYRPETSVAHYHTQSLSSMSQEEMGLRDMLSDMSMDQSEASQDLSNVPHNASQQVLMTPQAFTTSSPSAVRGNGKMDGNSQLSLSSTSSFTNVTAMNEEIIGVHSPRSSLDPSLILTPSSNVTQTPSQSRPSPGGNTSLSSRPSPSGNISLSEVPLPPVTSLEENELATPRNSRAGSNSGSHSANQSLTMSAKSNQDMLDEIFSDTQPKGGLGTSIETASSTGSFPVGRISNAQSNQEEGYDEDDKEVAEALGLQEGGEEESVERVQSGDVDTKSDLVWPEPPDVSSEVKLLVDAAIGQSTQEEEEDKEFSDDENDEAEVEVEEIIQRHEEDVDTRDGDHDYAKRSQRPDPGQAHVLSSIDRSIASLSAQLRQQQKLMQDMQAELSHQRDIQLQLHRHQMEQQQLQQMAAQQPSLEKDIGKLEDILVSRMEHSLAQHMQRETARLQDSLKKSDAVRKQRDDALQLDVINELNKTVKETVGTALRAEIKQSVSPALHRFIEPMKEKIHQEVAHRLTACDALLKENIAKAVKSRSTMDVLAASIGDVVYQQMQQAYTETFKVAMLPSFKATMEKTVRDVHGVFQQGTKEYQLYMRQNVDQMLRERVAAQDIVSRMETAEQQFIQSMGQLKHLIINNVRDELGGQVAQAIGSIKEDLLKDVRKIVKEEVGTSLREHGTSISNQLTSYLRSGAATPVPSTTEQEDSKDRIMRELRTGRINEAFQIALSASNLDVVVFTCESAKPLDIFSQKQCPLTQPVLLSLISQLSASLEKNFELKIKYLEEAVLNLDTSQPMTSEHIPNVLGGLVQRLQALEVNSADTRKLKMIKMLMMAAKSLMT</sequence>
<comment type="subcellular location">
    <subcellularLocation>
        <location evidence="1">Cytoplasm</location>
        <location evidence="1">P-body</location>
    </subcellularLocation>
</comment>
<comment type="caution">
    <text evidence="10">The sequence shown here is derived from an EMBL/GenBank/DDBJ whole genome shotgun (WGS) entry which is preliminary data.</text>
</comment>
<accession>A0AAV2HYV2</accession>
<protein>
    <recommendedName>
        <fullName evidence="12">Enhancer of mRNA-decapping protein 4 WD40 repeat region domain-containing protein</fullName>
    </recommendedName>
</protein>
<feature type="region of interest" description="Disordered" evidence="7">
    <location>
        <begin position="29"/>
        <end position="57"/>
    </location>
</feature>
<feature type="compositionally biased region" description="Polar residues" evidence="7">
    <location>
        <begin position="751"/>
        <end position="760"/>
    </location>
</feature>
<comment type="similarity">
    <text evidence="2">Belongs to the WD repeat EDC4 family.</text>
</comment>
<evidence type="ECO:0000259" key="8">
    <source>
        <dbReference type="Pfam" id="PF16529"/>
    </source>
</evidence>
<feature type="compositionally biased region" description="Basic and acidic residues" evidence="7">
    <location>
        <begin position="861"/>
        <end position="884"/>
    </location>
</feature>